<evidence type="ECO:0000313" key="1">
    <source>
        <dbReference type="EMBL" id="OUS41129.1"/>
    </source>
</evidence>
<dbReference type="Proteomes" id="UP000227088">
    <property type="component" value="Unassembled WGS sequence"/>
</dbReference>
<proteinExistence type="predicted"/>
<gene>
    <name evidence="1" type="ORF">A9R00_02505</name>
</gene>
<organism evidence="1 2">
    <name type="scientific">Oleispira antarctica</name>
    <dbReference type="NCBI Taxonomy" id="188908"/>
    <lineage>
        <taxon>Bacteria</taxon>
        <taxon>Pseudomonadati</taxon>
        <taxon>Pseudomonadota</taxon>
        <taxon>Gammaproteobacteria</taxon>
        <taxon>Oceanospirillales</taxon>
        <taxon>Oceanospirillaceae</taxon>
        <taxon>Oleispira</taxon>
    </lineage>
</organism>
<evidence type="ECO:0000313" key="2">
    <source>
        <dbReference type="Proteomes" id="UP000227088"/>
    </source>
</evidence>
<comment type="caution">
    <text evidence="1">The sequence shown here is derived from an EMBL/GenBank/DDBJ whole genome shotgun (WGS) entry which is preliminary data.</text>
</comment>
<dbReference type="Pfam" id="PF11163">
    <property type="entry name" value="DUF2947"/>
    <property type="match status" value="1"/>
</dbReference>
<sequence>MKYLKLEDFDRAWIFRHKDLPLTDELKAAIKPYSEAVSNQLWSQYISQQAGHPSQFGTGDWPARNSAWQEKASWQDAWDSESNAMPELILEHLDWDDNTNVLFFYDSDRVVETSWKVFKQSWKNFLFFDDGPILLGKKRKQAVQFLQSGDFAIGQLPNK</sequence>
<dbReference type="EMBL" id="MABE01000144">
    <property type="protein sequence ID" value="OUS41129.1"/>
    <property type="molecule type" value="Genomic_DNA"/>
</dbReference>
<protein>
    <recommendedName>
        <fullName evidence="3">DUF2947 domain-containing protein</fullName>
    </recommendedName>
</protein>
<dbReference type="InterPro" id="IPR021334">
    <property type="entry name" value="DUF2947"/>
</dbReference>
<reference evidence="2" key="1">
    <citation type="journal article" date="2017" name="Proc. Natl. Acad. Sci. U.S.A.">
        <title>Simulation of Deepwater Horizon oil plume reveals substrate specialization within a complex community of hydrocarbon degraders.</title>
        <authorList>
            <person name="Hu P."/>
            <person name="Dubinsky E.A."/>
            <person name="Probst A.J."/>
            <person name="Wang J."/>
            <person name="Sieber C.M.K."/>
            <person name="Tom L.M."/>
            <person name="Gardinali P."/>
            <person name="Banfield J.F."/>
            <person name="Atlas R.M."/>
            <person name="Andersen G.L."/>
        </authorList>
    </citation>
    <scope>NUCLEOTIDE SEQUENCE [LARGE SCALE GENOMIC DNA]</scope>
</reference>
<accession>A0A1Y5HUZ0</accession>
<evidence type="ECO:0008006" key="3">
    <source>
        <dbReference type="Google" id="ProtNLM"/>
    </source>
</evidence>
<dbReference type="AlphaFoldDB" id="A0A1Y5HUZ0"/>
<name>A0A1Y5HUZ0_OLEAN</name>